<accession>A0A4U8URR3</accession>
<dbReference type="Proteomes" id="UP000298663">
    <property type="component" value="Chromosome X"/>
</dbReference>
<proteinExistence type="inferred from homology"/>
<dbReference type="EMBL" id="CM016762">
    <property type="protein sequence ID" value="TMS35225.1"/>
    <property type="molecule type" value="Genomic_DNA"/>
</dbReference>
<comment type="caution">
    <text evidence="4">The sequence shown here is derived from an EMBL/GenBank/DDBJ whole genome shotgun (WGS) entry which is preliminary data.</text>
</comment>
<dbReference type="PANTHER" id="PTHR11139:SF1">
    <property type="entry name" value="TRANSFORMATION_TRANSCRIPTION DOMAIN-ASSOCIATED PROTEIN"/>
    <property type="match status" value="1"/>
</dbReference>
<dbReference type="GO" id="GO:0006355">
    <property type="term" value="P:regulation of DNA-templated transcription"/>
    <property type="evidence" value="ECO:0007669"/>
    <property type="project" value="TreeGrafter"/>
</dbReference>
<dbReference type="EMBL" id="AZBU02000001">
    <property type="protein sequence ID" value="TMS35225.1"/>
    <property type="molecule type" value="Genomic_DNA"/>
</dbReference>
<dbReference type="InterPro" id="IPR046805">
    <property type="entry name" value="Tra1_ring"/>
</dbReference>
<feature type="domain" description="PI3K/PI4K catalytic" evidence="3">
    <location>
        <begin position="1891"/>
        <end position="2247"/>
    </location>
</feature>
<organism evidence="4 5">
    <name type="scientific">Steinernema carpocapsae</name>
    <name type="common">Entomopathogenic nematode</name>
    <dbReference type="NCBI Taxonomy" id="34508"/>
    <lineage>
        <taxon>Eukaryota</taxon>
        <taxon>Metazoa</taxon>
        <taxon>Ecdysozoa</taxon>
        <taxon>Nematoda</taxon>
        <taxon>Chromadorea</taxon>
        <taxon>Rhabditida</taxon>
        <taxon>Tylenchina</taxon>
        <taxon>Panagrolaimomorpha</taxon>
        <taxon>Strongyloidoidea</taxon>
        <taxon>Steinernematidae</taxon>
        <taxon>Steinernema</taxon>
    </lineage>
</organism>
<evidence type="ECO:0000313" key="4">
    <source>
        <dbReference type="EMBL" id="TMS35225.1"/>
    </source>
</evidence>
<dbReference type="PROSITE" id="PS50290">
    <property type="entry name" value="PI3_4_KINASE_3"/>
    <property type="match status" value="1"/>
</dbReference>
<evidence type="ECO:0000256" key="1">
    <source>
        <dbReference type="ARBA" id="ARBA00007234"/>
    </source>
</evidence>
<gene>
    <name evidence="4" type="ORF">L596_002673</name>
</gene>
<dbReference type="Pfam" id="PF02259">
    <property type="entry name" value="FAT"/>
    <property type="match status" value="1"/>
</dbReference>
<comment type="similarity">
    <text evidence="1">Belongs to the PI3/PI4-kinase family. TRA1 subfamily.</text>
</comment>
<evidence type="ECO:0000259" key="3">
    <source>
        <dbReference type="PROSITE" id="PS50290"/>
    </source>
</evidence>
<dbReference type="SUPFAM" id="SSF56112">
    <property type="entry name" value="Protein kinase-like (PK-like)"/>
    <property type="match status" value="1"/>
</dbReference>
<dbReference type="InterPro" id="IPR000403">
    <property type="entry name" value="PI3/4_kinase_cat_dom"/>
</dbReference>
<dbReference type="SUPFAM" id="SSF48371">
    <property type="entry name" value="ARM repeat"/>
    <property type="match status" value="1"/>
</dbReference>
<dbReference type="Pfam" id="PF20206">
    <property type="entry name" value="Tra1_ring"/>
    <property type="match status" value="1"/>
</dbReference>
<dbReference type="STRING" id="34508.A0A4U8URR3"/>
<dbReference type="OrthoDB" id="5570127at2759"/>
<sequence>MFMRDPKNTATSEQVARFMMYVVVPSFAYAFERYDADEVVGSKPNPDEFDDKNLVSVLVTKIIDVSRQDMSDQMLIVIYQFCILLVQHCPSHIHEISQKLKQICHLRILMVFAWPCLQAQGPQDITVKYTGHLLIAHIIDKFAINRKIVLQVHSGLMKACSQDNRDIIRRALDVITVALPKRMDDGYLQLLLFMKKIISEEGHNVQQMTHCIGTVVRHYKVYYYVRHQMLPFLVNAVQRIVTHHSSPEAKKLIIDVCETIIKWELLRVKLVEKNVPTDEMDIDQLLKETARVSVTSDRETCSRARPYSPPHGSSTSSVPTTSSLTAGGNEEVHRCIDKHYANQALNTLIRMAISTAEQMAMHNQQNSTTPVAAATDALNKRCLMLLKAALKPSVWGFSASLSHLTYEKQLTACDTPNPTTQQIVQTQVSVEVLSSLIIIIPRNMILEHIGPLQRALCSCVTSNQAAVLRAMYTLLQRLLERSKCTKNGLEEFDTLNQALVRFINDSFNLFERSTPSVLQTIVAPLHILRLMSSENEEFLEAMCMASFTKMINKLVKDHADSMCPKTSSSSSTNRGEPRDFLTTETCYVAIDLLSSQIGRMNNVARKAVCQDVLSVLIERGVCDKLMTVIIKITEEFLKMQDETAVTQGIPLLCRMLKYQEERILGNREILQSFLYSVAHVFETPHLRCADITDRLDPAFYWGVCCNDENLRGRFMAVWDEKISPYLYQRIYYFLTEQDWKPLESQTWVMHCINLCMFSLNGVKRGPPDAKTSSKIKRRYNTALRSRMGNTCTYYDTFAYAVGKDLTTLAEEVPMEDTDYSMVLPENQRYALKLSPTLTNVMEDYETVVVHFMKLRDETGTCVFPEHREEPEVVERPATGAVAKGVDRVFEEFFHLFTVSSFFRFEDLAPDFIELCYSDSELACSVWTKMFTTFWSSLDDEERAKLVPKIITFLGSGQHSGQKDHDMSIIRCFLDAFIQCSPQIPIPLSLISYLASTHNNWHRALLHFEEEMQKLGKTFLRNVHTSPAETTISDQLDLYDALRLMYQKLNEQDQIEMIWERRAFFEETARLLQLRNLGDFAQVKEFTQDVIQRWTEPANAETNAQIQFGSYPLDVRHEVRLWTDIWIDSMRSLGEWGNVFDFANREHAFNSHLLVESCVQLSEWEALKDVIEVYGASIPEDDLPLYYIYNAMTKITQENFDENARNEVDQMEKDASISLITTWRSLPSVVSHSHMGLLRQAQLLQEIHEGAHITRNLACIAMDRKTTDIRDRPIDVTQYAAEIKAVVKTWRNRQLSLMDDFAASTEITNWRLYHFTKIEMEAQLRTAEENKRKELEKDQADKMDTSEAPATELPRPLQTGETVSFMGNIRPATNVLPRMQLFSQALEDMLSLNLNTFSQTVLGLAKIYRQSNHYGMALHQIKSLDVAPQVVRSDACAKTCDLLKTLMKLGHTKSQVINSLSTYFVGKGDRHKYLLEAMECTQHITHDQFTADENSRMLSLRGGVFSKLDADLEAGKAFVIAGKMYNVSGSFTCNYVYKCWGEHLEKLYERSGGVDESSGVQALYCFCSCARVEARSRKYIAKMLWILKQLSNSKSSDILARIQVTFKKLAECVPSANWVIWLNELFHHVKQRNGVLTMPLLCHIAKNNPEPILYAIRKHLQDDLLERQIRNVCRDVEIKFPLVVDIKGDYQEPRRPEDYFDFSKMTKCSQYLMSVLELAVRSRPSDLLNLNIVLSSLESLSRGWYERQMTKLRVLKEQCCKELFDQLQTITTARPSEELCDLVAKWSISAKDLAYRSHCEDYDAVKFVSERFGELAKEVKTGTTLFKLFNKVVEYLELVEQRTKLVTRDGLIRGETAFLTQFSTKIAYIDIFGCVMTTKQQQAQYTEKIARFLPRYTSTYQNGKVYRLVSVLSECGKVYTYAVERRSAKDGLDQNNKESVYRMFGLLNSYIAKDHECSRRLLLFNQPSVLPIGLDMSLVEYAPFGPTYPQPSGNTRFMRYTDIFTESLMEYNIEEHPDRILTKFYNSVVEHMENEGEPDEEFLEKVYMRVAENTEVGKALVPADMMTKWMRRCYANATHEWITRKQTACYLGMYFLSEYMFHLSAMGLDFMVLNIFTGQTVAMEYKFDIHFEAHKGNVNLVNEKVVPFRLSPNLYHFLGASMDGHMKNAMIALARCFESHDAVVMARPLLYDLYHDLLVRSSFDESDAINAVKKSSDAIAERIHGAATLESGKNTVAYMIYEASKKENLSKISPSFHPWF</sequence>
<feature type="compositionally biased region" description="Low complexity" evidence="2">
    <location>
        <begin position="310"/>
        <end position="325"/>
    </location>
</feature>
<dbReference type="GO" id="GO:0035267">
    <property type="term" value="C:NuA4 histone acetyltransferase complex"/>
    <property type="evidence" value="ECO:0007669"/>
    <property type="project" value="TreeGrafter"/>
</dbReference>
<dbReference type="InterPro" id="IPR016024">
    <property type="entry name" value="ARM-type_fold"/>
</dbReference>
<feature type="region of interest" description="Disordered" evidence="2">
    <location>
        <begin position="1328"/>
        <end position="1352"/>
    </location>
</feature>
<dbReference type="PANTHER" id="PTHR11139">
    <property type="entry name" value="ATAXIA TELANGIECTASIA MUTATED ATM -RELATED"/>
    <property type="match status" value="1"/>
</dbReference>
<reference evidence="4 5" key="2">
    <citation type="journal article" date="2019" name="G3 (Bethesda)">
        <title>Hybrid Assembly of the Genome of the Entomopathogenic Nematode Steinernema carpocapsae Identifies the X-Chromosome.</title>
        <authorList>
            <person name="Serra L."/>
            <person name="Macchietto M."/>
            <person name="Macias-Munoz A."/>
            <person name="McGill C.J."/>
            <person name="Rodriguez I.M."/>
            <person name="Rodriguez B."/>
            <person name="Murad R."/>
            <person name="Mortazavi A."/>
        </authorList>
    </citation>
    <scope>NUCLEOTIDE SEQUENCE [LARGE SCALE GENOMIC DNA]</scope>
    <source>
        <strain evidence="4 5">ALL</strain>
    </source>
</reference>
<dbReference type="InterPro" id="IPR050517">
    <property type="entry name" value="DDR_Repair_Kinase"/>
</dbReference>
<feature type="compositionally biased region" description="Basic and acidic residues" evidence="2">
    <location>
        <begin position="1328"/>
        <end position="1344"/>
    </location>
</feature>
<dbReference type="InterPro" id="IPR011009">
    <property type="entry name" value="Kinase-like_dom_sf"/>
</dbReference>
<name>A0A4U8URR3_STECR</name>
<dbReference type="GO" id="GO:0006281">
    <property type="term" value="P:DNA repair"/>
    <property type="evidence" value="ECO:0007669"/>
    <property type="project" value="TreeGrafter"/>
</dbReference>
<dbReference type="GO" id="GO:0005634">
    <property type="term" value="C:nucleus"/>
    <property type="evidence" value="ECO:0007669"/>
    <property type="project" value="TreeGrafter"/>
</dbReference>
<evidence type="ECO:0000256" key="2">
    <source>
        <dbReference type="SAM" id="MobiDB-lite"/>
    </source>
</evidence>
<evidence type="ECO:0000313" key="5">
    <source>
        <dbReference type="Proteomes" id="UP000298663"/>
    </source>
</evidence>
<reference evidence="4 5" key="1">
    <citation type="journal article" date="2015" name="Genome Biol.">
        <title>Comparative genomics of Steinernema reveals deeply conserved gene regulatory networks.</title>
        <authorList>
            <person name="Dillman A.R."/>
            <person name="Macchietto M."/>
            <person name="Porter C.F."/>
            <person name="Rogers A."/>
            <person name="Williams B."/>
            <person name="Antoshechkin I."/>
            <person name="Lee M.M."/>
            <person name="Goodwin Z."/>
            <person name="Lu X."/>
            <person name="Lewis E.E."/>
            <person name="Goodrich-Blair H."/>
            <person name="Stock S.P."/>
            <person name="Adams B.J."/>
            <person name="Sternberg P.W."/>
            <person name="Mortazavi A."/>
        </authorList>
    </citation>
    <scope>NUCLEOTIDE SEQUENCE [LARGE SCALE GENOMIC DNA]</scope>
    <source>
        <strain evidence="4 5">ALL</strain>
    </source>
</reference>
<feature type="region of interest" description="Disordered" evidence="2">
    <location>
        <begin position="296"/>
        <end position="326"/>
    </location>
</feature>
<dbReference type="GO" id="GO:0000124">
    <property type="term" value="C:SAGA complex"/>
    <property type="evidence" value="ECO:0007669"/>
    <property type="project" value="TreeGrafter"/>
</dbReference>
<keyword evidence="5" id="KW-1185">Reference proteome</keyword>
<dbReference type="InterPro" id="IPR003151">
    <property type="entry name" value="PIK-rel_kinase_FAT"/>
</dbReference>
<protein>
    <recommendedName>
        <fullName evidence="3">PI3K/PI4K catalytic domain-containing protein</fullName>
    </recommendedName>
</protein>